<feature type="compositionally biased region" description="Low complexity" evidence="1">
    <location>
        <begin position="173"/>
        <end position="182"/>
    </location>
</feature>
<evidence type="ECO:0000313" key="2">
    <source>
        <dbReference type="EMBL" id="GFG74440.1"/>
    </source>
</evidence>
<proteinExistence type="predicted"/>
<name>A0A7I9XXD2_9MYCO</name>
<comment type="caution">
    <text evidence="2">The sequence shown here is derived from an EMBL/GenBank/DDBJ whole genome shotgun (WGS) entry which is preliminary data.</text>
</comment>
<keyword evidence="3" id="KW-1185">Reference proteome</keyword>
<gene>
    <name evidence="2" type="ORF">MBOT_18050</name>
</gene>
<sequence>MDGLAPPLDADLVDGRTLPMTIEAEIAAGLHSVEIEHELHKFAEKVRDYARDLAPVFGETGRDDRRTAPPEGAPGDFRESIKVRTTGKPGHLRVGSNSPIALWQEVGTRHFPEDAIFAKTAKYFGGTGPIIDEGVQHAQGRLRGELERLEKLAAAGAGAHHIAAQRRAVEQARTARSAAFKAARGRGRRGRR</sequence>
<dbReference type="EMBL" id="BLKW01000002">
    <property type="protein sequence ID" value="GFG74440.1"/>
    <property type="molecule type" value="Genomic_DNA"/>
</dbReference>
<dbReference type="AlphaFoldDB" id="A0A7I9XXD2"/>
<organism evidence="2 3">
    <name type="scientific">Mycobacterium botniense</name>
    <dbReference type="NCBI Taxonomy" id="84962"/>
    <lineage>
        <taxon>Bacteria</taxon>
        <taxon>Bacillati</taxon>
        <taxon>Actinomycetota</taxon>
        <taxon>Actinomycetes</taxon>
        <taxon>Mycobacteriales</taxon>
        <taxon>Mycobacteriaceae</taxon>
        <taxon>Mycobacterium</taxon>
    </lineage>
</organism>
<accession>A0A7I9XXD2</accession>
<evidence type="ECO:0000256" key="1">
    <source>
        <dbReference type="SAM" id="MobiDB-lite"/>
    </source>
</evidence>
<feature type="region of interest" description="Disordered" evidence="1">
    <location>
        <begin position="173"/>
        <end position="192"/>
    </location>
</feature>
<feature type="region of interest" description="Disordered" evidence="1">
    <location>
        <begin position="57"/>
        <end position="78"/>
    </location>
</feature>
<dbReference type="Proteomes" id="UP000465361">
    <property type="component" value="Unassembled WGS sequence"/>
</dbReference>
<reference evidence="2 3" key="1">
    <citation type="journal article" date="2019" name="Emerg. Microbes Infect.">
        <title>Comprehensive subspecies identification of 175 nontuberculous mycobacteria species based on 7547 genomic profiles.</title>
        <authorList>
            <person name="Matsumoto Y."/>
            <person name="Kinjo T."/>
            <person name="Motooka D."/>
            <person name="Nabeya D."/>
            <person name="Jung N."/>
            <person name="Uechi K."/>
            <person name="Horii T."/>
            <person name="Iida T."/>
            <person name="Fujita J."/>
            <person name="Nakamura S."/>
        </authorList>
    </citation>
    <scope>NUCLEOTIDE SEQUENCE [LARGE SCALE GENOMIC DNA]</scope>
    <source>
        <strain evidence="2 3">JCM 17322</strain>
    </source>
</reference>
<evidence type="ECO:0000313" key="3">
    <source>
        <dbReference type="Proteomes" id="UP000465361"/>
    </source>
</evidence>
<protein>
    <submittedName>
        <fullName evidence="2">Uncharacterized protein</fullName>
    </submittedName>
</protein>
<feature type="compositionally biased region" description="Basic residues" evidence="1">
    <location>
        <begin position="183"/>
        <end position="192"/>
    </location>
</feature>